<feature type="repeat" description="ANK" evidence="6">
    <location>
        <begin position="1244"/>
        <end position="1277"/>
    </location>
</feature>
<dbReference type="PANTHER" id="PTHR24123:SF33">
    <property type="entry name" value="PROTEIN HOS4"/>
    <property type="match status" value="1"/>
</dbReference>
<feature type="repeat" description="ANK" evidence="6">
    <location>
        <begin position="1174"/>
        <end position="1206"/>
    </location>
</feature>
<dbReference type="PROSITE" id="PS50088">
    <property type="entry name" value="ANK_REPEAT"/>
    <property type="match status" value="7"/>
</dbReference>
<dbReference type="PROSITE" id="PS50135">
    <property type="entry name" value="ZF_ZZ_2"/>
    <property type="match status" value="1"/>
</dbReference>
<dbReference type="GeneID" id="27672226"/>
<organism evidence="9 10">
    <name type="scientific">Sporothrix schenckii 1099-18</name>
    <dbReference type="NCBI Taxonomy" id="1397361"/>
    <lineage>
        <taxon>Eukaryota</taxon>
        <taxon>Fungi</taxon>
        <taxon>Dikarya</taxon>
        <taxon>Ascomycota</taxon>
        <taxon>Pezizomycotina</taxon>
        <taxon>Sordariomycetes</taxon>
        <taxon>Sordariomycetidae</taxon>
        <taxon>Ophiostomatales</taxon>
        <taxon>Ophiostomataceae</taxon>
        <taxon>Sporothrix</taxon>
    </lineage>
</organism>
<keyword evidence="1" id="KW-0479">Metal-binding</keyword>
<dbReference type="PROSITE" id="PS01357">
    <property type="entry name" value="ZF_ZZ_1"/>
    <property type="match status" value="1"/>
</dbReference>
<dbReference type="Pfam" id="PF00023">
    <property type="entry name" value="Ank"/>
    <property type="match status" value="1"/>
</dbReference>
<dbReference type="InterPro" id="IPR043145">
    <property type="entry name" value="Znf_ZZ_sf"/>
</dbReference>
<feature type="repeat" description="ANK" evidence="6">
    <location>
        <begin position="1494"/>
        <end position="1526"/>
    </location>
</feature>
<evidence type="ECO:0000256" key="5">
    <source>
        <dbReference type="ARBA" id="ARBA00023043"/>
    </source>
</evidence>
<accession>A0A0F2LU97</accession>
<reference evidence="9 10" key="2">
    <citation type="journal article" date="2015" name="Eukaryot. Cell">
        <title>Asexual propagation of a virulent clone complex in a human and feline outbreak of sporotrichosis.</title>
        <authorList>
            <person name="Teixeira Mde M."/>
            <person name="Rodrigues A.M."/>
            <person name="Tsui C.K."/>
            <person name="de Almeida L.G."/>
            <person name="Van Diepeningen A.D."/>
            <person name="van den Ende B.G."/>
            <person name="Fernandes G.F."/>
            <person name="Kano R."/>
            <person name="Hamelin R.C."/>
            <person name="Lopes-Bezerra L.M."/>
            <person name="Vasconcelos A.T."/>
            <person name="de Hoog S."/>
            <person name="de Camargo Z.P."/>
            <person name="Felipe M.S."/>
        </authorList>
    </citation>
    <scope>NUCLEOTIDE SEQUENCE [LARGE SCALE GENOMIC DNA]</scope>
    <source>
        <strain evidence="9 10">1099-18</strain>
    </source>
</reference>
<dbReference type="InterPro" id="IPR002110">
    <property type="entry name" value="Ankyrin_rpt"/>
</dbReference>
<feature type="domain" description="ZZ-type" evidence="8">
    <location>
        <begin position="1867"/>
        <end position="1921"/>
    </location>
</feature>
<dbReference type="SMART" id="SM00248">
    <property type="entry name" value="ANK"/>
    <property type="match status" value="23"/>
</dbReference>
<evidence type="ECO:0000256" key="4">
    <source>
        <dbReference type="ARBA" id="ARBA00022833"/>
    </source>
</evidence>
<dbReference type="EMBL" id="AXCR01000012">
    <property type="protein sequence ID" value="KJR81032.1"/>
    <property type="molecule type" value="Genomic_DNA"/>
</dbReference>
<keyword evidence="2" id="KW-0677">Repeat</keyword>
<dbReference type="SUPFAM" id="SSF48403">
    <property type="entry name" value="Ankyrin repeat"/>
    <property type="match status" value="3"/>
</dbReference>
<keyword evidence="4" id="KW-0862">Zinc</keyword>
<dbReference type="InterPro" id="IPR051165">
    <property type="entry name" value="Multifunctional_ANK_Repeat"/>
</dbReference>
<feature type="repeat" description="ANK" evidence="6">
    <location>
        <begin position="1379"/>
        <end position="1411"/>
    </location>
</feature>
<evidence type="ECO:0000256" key="7">
    <source>
        <dbReference type="PROSITE-ProRule" id="PRU00228"/>
    </source>
</evidence>
<sequence>MNWDLATEAPNRAEQFGQFGSLNTSVARREPRCRLIAVSGLASNPRWEWTAYSPETRIACHWLSELLGKHTKGVAVEVFRYNLFPGSIGGFLSEEGLTSAANRLLSMVDRATGPPKVGRRKYDSFGLPPENQQSAPIVFVAHDLGGVVVKKIFFGTPHRALDEGSWEDLLLSIILASPAKLRMVPNLSTRLGRLSHFLEDVSSSFLAVATEYRFINVYQHVDAESKDQPVLPPYSATMGVVHETILPRQRNHEDLCTFTSDDDPVFLDIASAIRAETNGMYRGTLNFLATKFPPYELFQSHDDDLHRFLELSQWKQAKNHAKPAALAYLDEHFAKHGTLLGVGEGVLDAKALYQCMRSNGRPVLYFSTSHFSVKIRQPSSLWGSLVYQLLSHKPHLYSRVKDLAKVLKATGAWTTLNAAKVFGRLLSNALPTPNGFPMSDAAGKNAVTYVLIENLPLNDPEWEVSAKCLHSLQGIDSSDGLEESNKTTVIKLVLLYDRRTLAAGAVDGTPWAEAKVVDPVTVFGKEPLRKFSEVLATTWPSKAHREQYKSLILDQCGYNAEEIYGLRAVIEKNLAKLDLVIPDTITRDFVWETLESNVNDAFRFSPSWAKVAIGWVLCSKRPLTQDELWAGIQLSSSNRSIPDMARALKAIYGTLICATAKRICFPNKTIRDYFHDSLSKEKDHLGDDWPKLEIPGDSEITDVLINCIVTKEKDSVPQTVLRLTAYAAEFWQQHLEDAQVDTAKISSLAENTAFMGVLRKQEHDSYWARFKSTKSLDMTGPLVLAAQVGIPTVVTDILEGTTSVREIGSAVTMAARYNNSKVVEVLLASTKLSDGYEADDAVNAALEIAVVHHCTAVYNPILGWLEGPANVRSRRVPAELLHLLACHAATFGYLELLQLLVQTYGAKVDLPTGQTSPLCQAVRHGNVNCTKFLVQEAGAVIHNAMAVAYNDVSNDSQSATSDDINEDINPGDVIEDINPILVAAQRGYTDIVAILLDETAVQIDGDSNGESTASCEADGSRKTCVVPWSVMEDAMIAACSDGHIETAKHILQHPAVAAVPQSYRRTSSDLLCSAIRAEPQAGADSLAMVILKSSRPTEQRQDLVLPFIRAAEFGQLEFIKFCFTLDDPNAEVVFTNGSDRIDRMALHCAAGNGLDEIVRCLLLHKADPNVTDGTNLTPLALAVLSGHADTVQILLENKADVSWVGPATRGILASAAMSRNCEQEVRVVQLLLQHRASVNALDGSKHTALHWAAQRGHINILEVLLAHDGIDVTMTGDRDMNALHSAAQSSARTAKIAAEMLIAAGISTDKADIDGWLPLHLAAGWNSVEMTKFLLGNDTSRLHAVTTNGDTVLHAAYKTCEVLIWLLDEGFDVDAVNHDGKTVLMHAAKNGVDQAVGLLLAFGANTDLLDRWGRSALHHAVETKSLEVARKLLDANPAVLFHVDSSGASILHTAITRGLMSFALDVLNELEKYSKENDMKGDMVQILNAAPSSLQRSALIHAVRRGNEEVVAKMVELGADIELRDYRAESALSCAIERNNENIVRLLLESLLRDAKNSEGKTAAGKAASSKAKKFAAPLQVAAGTGNMSMVDLILGYGVDVNEESGQLNTALTAAAAGGCSEVVRKLLERQADPLRSGGSYPNALSAAVSSSSTGTVDLLLEKNKSAALARDVQGRNALQVAVQSRALDAFEKILSVVEELSADGSRAALMPFGRALDPDKQGRRLLHFAASSGDVDTLRYFLEHPRLQLKDEIDILDNDGWTPLHWACRPEGGADAVGLLLACGSDPSMETRDGWTPLNIAQYHDSADTLLLLEEALKDHARKIAERKATRLVRAAAGTGGDVALVAEAIVEPQIYGRPLARGYSNWGITCDGCMLEPTIGACYQCLDCADYDFCFKCHWSAETTHFKGHRWKQREGTVDPQNNRQPPYQAPVINRVRSRARSREPPMMAYTNMSRFY</sequence>
<comment type="caution">
    <text evidence="9">The sequence shown here is derived from an EMBL/GenBank/DDBJ whole genome shotgun (WGS) entry which is preliminary data.</text>
</comment>
<dbReference type="SUPFAM" id="SSF57850">
    <property type="entry name" value="RING/U-box"/>
    <property type="match status" value="1"/>
</dbReference>
<feature type="repeat" description="ANK" evidence="6">
    <location>
        <begin position="1760"/>
        <end position="1793"/>
    </location>
</feature>
<evidence type="ECO:0000313" key="10">
    <source>
        <dbReference type="Proteomes" id="UP000033710"/>
    </source>
</evidence>
<evidence type="ECO:0000259" key="8">
    <source>
        <dbReference type="PROSITE" id="PS50135"/>
    </source>
</evidence>
<keyword evidence="5 6" id="KW-0040">ANK repeat</keyword>
<reference evidence="9 10" key="1">
    <citation type="journal article" date="2014" name="BMC Genomics">
        <title>Comparative genomics of the major fungal agents of human and animal Sporotrichosis: Sporothrix schenckii and Sporothrix brasiliensis.</title>
        <authorList>
            <person name="Teixeira M.M."/>
            <person name="de Almeida L.G."/>
            <person name="Kubitschek-Barreira P."/>
            <person name="Alves F.L."/>
            <person name="Kioshima E.S."/>
            <person name="Abadio A.K."/>
            <person name="Fernandes L."/>
            <person name="Derengowski L.S."/>
            <person name="Ferreira K.S."/>
            <person name="Souza R.C."/>
            <person name="Ruiz J.C."/>
            <person name="de Andrade N.C."/>
            <person name="Paes H.C."/>
            <person name="Nicola A.M."/>
            <person name="Albuquerque P."/>
            <person name="Gerber A.L."/>
            <person name="Martins V.P."/>
            <person name="Peconick L.D."/>
            <person name="Neto A.V."/>
            <person name="Chaucanez C.B."/>
            <person name="Silva P.A."/>
            <person name="Cunha O.L."/>
            <person name="de Oliveira F.F."/>
            <person name="dos Santos T.C."/>
            <person name="Barros A.L."/>
            <person name="Soares M.A."/>
            <person name="de Oliveira L.M."/>
            <person name="Marini M.M."/>
            <person name="Villalobos-Duno H."/>
            <person name="Cunha M.M."/>
            <person name="de Hoog S."/>
            <person name="da Silveira J.F."/>
            <person name="Henrissat B."/>
            <person name="Nino-Vega G.A."/>
            <person name="Cisalpino P.S."/>
            <person name="Mora-Montes H.M."/>
            <person name="Almeida S.R."/>
            <person name="Stajich J.E."/>
            <person name="Lopes-Bezerra L.M."/>
            <person name="Vasconcelos A.T."/>
            <person name="Felipe M.S."/>
        </authorList>
    </citation>
    <scope>NUCLEOTIDE SEQUENCE [LARGE SCALE GENOMIC DNA]</scope>
    <source>
        <strain evidence="9 10">1099-18</strain>
    </source>
</reference>
<dbReference type="Gene3D" id="3.30.60.90">
    <property type="match status" value="1"/>
</dbReference>
<dbReference type="Gene3D" id="1.25.40.20">
    <property type="entry name" value="Ankyrin repeat-containing domain"/>
    <property type="match status" value="6"/>
</dbReference>
<dbReference type="Proteomes" id="UP000033710">
    <property type="component" value="Unassembled WGS sequence"/>
</dbReference>
<proteinExistence type="predicted"/>
<evidence type="ECO:0000256" key="6">
    <source>
        <dbReference type="PROSITE-ProRule" id="PRU00023"/>
    </source>
</evidence>
<dbReference type="Pfam" id="PF00569">
    <property type="entry name" value="ZZ"/>
    <property type="match status" value="1"/>
</dbReference>
<protein>
    <recommendedName>
        <fullName evidence="8">ZZ-type domain-containing protein</fullName>
    </recommendedName>
</protein>
<dbReference type="VEuPathDB" id="FungiDB:SPSK_10609"/>
<evidence type="ECO:0000256" key="1">
    <source>
        <dbReference type="ARBA" id="ARBA00022723"/>
    </source>
</evidence>
<dbReference type="OrthoDB" id="341259at2759"/>
<evidence type="ECO:0000256" key="2">
    <source>
        <dbReference type="ARBA" id="ARBA00022737"/>
    </source>
</evidence>
<dbReference type="SMART" id="SM00291">
    <property type="entry name" value="ZnF_ZZ"/>
    <property type="match status" value="1"/>
</dbReference>
<feature type="repeat" description="ANK" evidence="6">
    <location>
        <begin position="1574"/>
        <end position="1606"/>
    </location>
</feature>
<dbReference type="PROSITE" id="PS50297">
    <property type="entry name" value="ANK_REP_REGION"/>
    <property type="match status" value="5"/>
</dbReference>
<dbReference type="KEGG" id="ssck:SPSK_10609"/>
<dbReference type="GO" id="GO:0008270">
    <property type="term" value="F:zinc ion binding"/>
    <property type="evidence" value="ECO:0007669"/>
    <property type="project" value="UniProtKB-KW"/>
</dbReference>
<feature type="repeat" description="ANK" evidence="6">
    <location>
        <begin position="1141"/>
        <end position="1173"/>
    </location>
</feature>
<dbReference type="PANTHER" id="PTHR24123">
    <property type="entry name" value="ANKYRIN REPEAT-CONTAINING"/>
    <property type="match status" value="1"/>
</dbReference>
<evidence type="ECO:0000313" key="9">
    <source>
        <dbReference type="EMBL" id="KJR81032.1"/>
    </source>
</evidence>
<dbReference type="Pfam" id="PF12796">
    <property type="entry name" value="Ank_2"/>
    <property type="match status" value="5"/>
</dbReference>
<dbReference type="RefSeq" id="XP_016583708.1">
    <property type="nucleotide sequence ID" value="XM_016736949.1"/>
</dbReference>
<keyword evidence="3 7" id="KW-0863">Zinc-finger</keyword>
<dbReference type="InterPro" id="IPR036770">
    <property type="entry name" value="Ankyrin_rpt-contain_sf"/>
</dbReference>
<name>A0A0F2LU97_SPOSC</name>
<dbReference type="InterPro" id="IPR000433">
    <property type="entry name" value="Znf_ZZ"/>
</dbReference>
<gene>
    <name evidence="9" type="ORF">SPSK_10609</name>
</gene>
<evidence type="ECO:0000256" key="3">
    <source>
        <dbReference type="ARBA" id="ARBA00022771"/>
    </source>
</evidence>